<dbReference type="Proteomes" id="UP000003963">
    <property type="component" value="Unassembled WGS sequence"/>
</dbReference>
<keyword evidence="2" id="KW-1133">Transmembrane helix</keyword>
<gene>
    <name evidence="3" type="ORF">SSOG_00263</name>
</gene>
<dbReference type="EMBL" id="GG657754">
    <property type="protein sequence ID" value="EFL20551.1"/>
    <property type="molecule type" value="Genomic_DNA"/>
</dbReference>
<reference evidence="3 4" key="1">
    <citation type="submission" date="2009-02" db="EMBL/GenBank/DDBJ databases">
        <title>Annotation of Streptomyces hygroscopicus strain ATCC 53653.</title>
        <authorList>
            <consortium name="The Broad Institute Genome Sequencing Platform"/>
            <consortium name="Broad Institute Microbial Sequencing Center"/>
            <person name="Fischbach M."/>
            <person name="Godfrey P."/>
            <person name="Ward D."/>
            <person name="Young S."/>
            <person name="Zeng Q."/>
            <person name="Koehrsen M."/>
            <person name="Alvarado L."/>
            <person name="Berlin A.M."/>
            <person name="Bochicchio J."/>
            <person name="Borenstein D."/>
            <person name="Chapman S.B."/>
            <person name="Chen Z."/>
            <person name="Engels R."/>
            <person name="Freedman E."/>
            <person name="Gellesch M."/>
            <person name="Goldberg J."/>
            <person name="Griggs A."/>
            <person name="Gujja S."/>
            <person name="Heilman E.R."/>
            <person name="Heiman D.I."/>
            <person name="Hepburn T.A."/>
            <person name="Howarth C."/>
            <person name="Jen D."/>
            <person name="Larson L."/>
            <person name="Lewis B."/>
            <person name="Mehta T."/>
            <person name="Park D."/>
            <person name="Pearson M."/>
            <person name="Richards J."/>
            <person name="Roberts A."/>
            <person name="Saif S."/>
            <person name="Shea T.D."/>
            <person name="Shenoy N."/>
            <person name="Sisk P."/>
            <person name="Stolte C."/>
            <person name="Sykes S.N."/>
            <person name="Thomson T."/>
            <person name="Walk T."/>
            <person name="White J."/>
            <person name="Yandava C."/>
            <person name="Straight P."/>
            <person name="Clardy J."/>
            <person name="Hung D."/>
            <person name="Kolter R."/>
            <person name="Mekalanos J."/>
            <person name="Walker S."/>
            <person name="Walsh C.T."/>
            <person name="Wieland-Brown L.C."/>
            <person name="Haas B."/>
            <person name="Nusbaum C."/>
            <person name="Birren B."/>
        </authorList>
    </citation>
    <scope>NUCLEOTIDE SEQUENCE [LARGE SCALE GENOMIC DNA]</scope>
    <source>
        <strain evidence="3 4">ATCC 53653</strain>
    </source>
</reference>
<evidence type="ECO:0000313" key="3">
    <source>
        <dbReference type="EMBL" id="EFL20551.1"/>
    </source>
</evidence>
<name>D9W817_9ACTN</name>
<proteinExistence type="predicted"/>
<organism evidence="3 4">
    <name type="scientific">Streptomyces himastatinicus ATCC 53653</name>
    <dbReference type="NCBI Taxonomy" id="457427"/>
    <lineage>
        <taxon>Bacteria</taxon>
        <taxon>Bacillati</taxon>
        <taxon>Actinomycetota</taxon>
        <taxon>Actinomycetes</taxon>
        <taxon>Kitasatosporales</taxon>
        <taxon>Streptomycetaceae</taxon>
        <taxon>Streptomyces</taxon>
        <taxon>Streptomyces violaceusniger group</taxon>
    </lineage>
</organism>
<evidence type="ECO:0000256" key="1">
    <source>
        <dbReference type="SAM" id="MobiDB-lite"/>
    </source>
</evidence>
<keyword evidence="4" id="KW-1185">Reference proteome</keyword>
<evidence type="ECO:0000256" key="2">
    <source>
        <dbReference type="SAM" id="Phobius"/>
    </source>
</evidence>
<feature type="compositionally biased region" description="Acidic residues" evidence="1">
    <location>
        <begin position="133"/>
        <end position="154"/>
    </location>
</feature>
<feature type="region of interest" description="Disordered" evidence="1">
    <location>
        <begin position="71"/>
        <end position="154"/>
    </location>
</feature>
<protein>
    <submittedName>
        <fullName evidence="3">Uncharacterized protein</fullName>
    </submittedName>
</protein>
<keyword evidence="2" id="KW-0472">Membrane</keyword>
<sequence>MPPDSGSSPLPDDHLAAETRVGPGEEGNDAPSLRDRWGDRKTTVLTAAGTALVLAGCALAMSTIIDSASVSFGSRQPAGGQVSLTAPPSQEDESTPSSAPSATSSSAPEETPPADSTAPPPSAGSGPASPSPSDDDDEHEDRYDDDEDDEDDDG</sequence>
<dbReference type="HOGENOM" id="CLU_1703259_0_0_11"/>
<feature type="region of interest" description="Disordered" evidence="1">
    <location>
        <begin position="1"/>
        <end position="37"/>
    </location>
</feature>
<feature type="transmembrane region" description="Helical" evidence="2">
    <location>
        <begin position="44"/>
        <end position="65"/>
    </location>
</feature>
<feature type="compositionally biased region" description="Low complexity" evidence="1">
    <location>
        <begin position="1"/>
        <end position="10"/>
    </location>
</feature>
<dbReference type="STRING" id="457427.SSOG_00263"/>
<evidence type="ECO:0000313" key="4">
    <source>
        <dbReference type="Proteomes" id="UP000003963"/>
    </source>
</evidence>
<keyword evidence="2" id="KW-0812">Transmembrane</keyword>
<feature type="compositionally biased region" description="Low complexity" evidence="1">
    <location>
        <begin position="95"/>
        <end position="132"/>
    </location>
</feature>
<accession>D9W817</accession>
<dbReference type="AlphaFoldDB" id="D9W817"/>